<dbReference type="EMBL" id="MDDG01000015">
    <property type="protein sequence ID" value="OQE34789.1"/>
    <property type="molecule type" value="Genomic_DNA"/>
</dbReference>
<name>A0A1V6U9Q1_9EURO</name>
<protein>
    <submittedName>
        <fullName evidence="2">Uncharacterized protein</fullName>
    </submittedName>
</protein>
<feature type="compositionally biased region" description="Polar residues" evidence="1">
    <location>
        <begin position="95"/>
        <end position="106"/>
    </location>
</feature>
<comment type="caution">
    <text evidence="2">The sequence shown here is derived from an EMBL/GenBank/DDBJ whole genome shotgun (WGS) entry which is preliminary data.</text>
</comment>
<evidence type="ECO:0000313" key="3">
    <source>
        <dbReference type="Proteomes" id="UP000191500"/>
    </source>
</evidence>
<organism evidence="2 3">
    <name type="scientific">Penicillium coprophilum</name>
    <dbReference type="NCBI Taxonomy" id="36646"/>
    <lineage>
        <taxon>Eukaryota</taxon>
        <taxon>Fungi</taxon>
        <taxon>Dikarya</taxon>
        <taxon>Ascomycota</taxon>
        <taxon>Pezizomycotina</taxon>
        <taxon>Eurotiomycetes</taxon>
        <taxon>Eurotiomycetidae</taxon>
        <taxon>Eurotiales</taxon>
        <taxon>Aspergillaceae</taxon>
        <taxon>Penicillium</taxon>
    </lineage>
</organism>
<keyword evidence="3" id="KW-1185">Reference proteome</keyword>
<gene>
    <name evidence="2" type="ORF">PENCOP_c015G07961</name>
</gene>
<feature type="region of interest" description="Disordered" evidence="1">
    <location>
        <begin position="82"/>
        <end position="111"/>
    </location>
</feature>
<sequence>MEEYGPYPKAFDFAGDLGYGRANAGENSKFYHPRSMPSNGTKTLSNVVGTVSAPVSGNTFTRTFDSTTNSVMHTVTVSSVDATATGSKGGSSGSNVTATSSPTGTAESDAKPGMGSLSVFSWAISGSIGARMVLAL</sequence>
<evidence type="ECO:0000313" key="2">
    <source>
        <dbReference type="EMBL" id="OQE34789.1"/>
    </source>
</evidence>
<accession>A0A1V6U9Q1</accession>
<proteinExistence type="predicted"/>
<dbReference type="AlphaFoldDB" id="A0A1V6U9Q1"/>
<reference evidence="3" key="1">
    <citation type="journal article" date="2017" name="Nat. Microbiol.">
        <title>Global analysis of biosynthetic gene clusters reveals vast potential of secondary metabolite production in Penicillium species.</title>
        <authorList>
            <person name="Nielsen J.C."/>
            <person name="Grijseels S."/>
            <person name="Prigent S."/>
            <person name="Ji B."/>
            <person name="Dainat J."/>
            <person name="Nielsen K.F."/>
            <person name="Frisvad J.C."/>
            <person name="Workman M."/>
            <person name="Nielsen J."/>
        </authorList>
    </citation>
    <scope>NUCLEOTIDE SEQUENCE [LARGE SCALE GENOMIC DNA]</scope>
    <source>
        <strain evidence="3">IBT 31321</strain>
    </source>
</reference>
<dbReference type="Proteomes" id="UP000191500">
    <property type="component" value="Unassembled WGS sequence"/>
</dbReference>
<evidence type="ECO:0000256" key="1">
    <source>
        <dbReference type="SAM" id="MobiDB-lite"/>
    </source>
</evidence>